<proteinExistence type="predicted"/>
<gene>
    <name evidence="1" type="ORF">BGZ96_004936</name>
</gene>
<dbReference type="Proteomes" id="UP001194696">
    <property type="component" value="Unassembled WGS sequence"/>
</dbReference>
<sequence length="517" mass="59066">MDADSFIVYMNGITEPINTLSTSPSRPDWVPAPNPQSSFKGVYFSPMTRLTRLECSLYLNDFYSPNHIPGVNMFDTSNMILQFCWLLELNPRLISLTLSGVQFESTINRALLARSIGSLNELKHLHVEHRGSNEHSFESMATIFSYLPASLVSLVLRTGFSKENTPEESDLHHVMKTMVPRDGPLFGLKELELPILEVLPESDYGRILENCPNINTLCLRPMHRESALTIKEIAPLVKRYCPLIRNIKANRTISWWYDWNPFDILDGVKSSLETLHIGSYNLHFDEVCESLSISSIQHHSVTLRDIRLTGCLSLSNEVMKSILTTCALLERLEISGRLDKPAVANLPDIVAHKWVCTGLKHLEMTIDWGRFEDPTPNHLPAYYLGHSDSPPSVQDQGLWNLLERLYRQIGSLVELENLKELRGSVHLGNPEVAMTLKQDEAEWMVENWPKLQVLELLPNQEEAPVRVDVDGYAHLNWLLKRRPTLDLRRSWESPMASWDGLWTQVELDELMTAQHKN</sequence>
<protein>
    <submittedName>
        <fullName evidence="1">Uncharacterized protein</fullName>
    </submittedName>
</protein>
<name>A0ABQ7K6M7_9FUNG</name>
<accession>A0ABQ7K6M7</accession>
<keyword evidence="2" id="KW-1185">Reference proteome</keyword>
<evidence type="ECO:0000313" key="1">
    <source>
        <dbReference type="EMBL" id="KAG0291684.1"/>
    </source>
</evidence>
<dbReference type="InterPro" id="IPR032675">
    <property type="entry name" value="LRR_dom_sf"/>
</dbReference>
<reference evidence="1 2" key="1">
    <citation type="journal article" date="2020" name="Fungal Divers.">
        <title>Resolving the Mortierellaceae phylogeny through synthesis of multi-gene phylogenetics and phylogenomics.</title>
        <authorList>
            <person name="Vandepol N."/>
            <person name="Liber J."/>
            <person name="Desiro A."/>
            <person name="Na H."/>
            <person name="Kennedy M."/>
            <person name="Barry K."/>
            <person name="Grigoriev I.V."/>
            <person name="Miller A.N."/>
            <person name="O'Donnell K."/>
            <person name="Stajich J.E."/>
            <person name="Bonito G."/>
        </authorList>
    </citation>
    <scope>NUCLEOTIDE SEQUENCE [LARGE SCALE GENOMIC DNA]</scope>
    <source>
        <strain evidence="1 2">AD045</strain>
    </source>
</reference>
<dbReference type="SUPFAM" id="SSF52047">
    <property type="entry name" value="RNI-like"/>
    <property type="match status" value="1"/>
</dbReference>
<dbReference type="EMBL" id="JAAAIM010000229">
    <property type="protein sequence ID" value="KAG0291684.1"/>
    <property type="molecule type" value="Genomic_DNA"/>
</dbReference>
<organism evidence="1 2">
    <name type="scientific">Linnemannia gamsii</name>
    <dbReference type="NCBI Taxonomy" id="64522"/>
    <lineage>
        <taxon>Eukaryota</taxon>
        <taxon>Fungi</taxon>
        <taxon>Fungi incertae sedis</taxon>
        <taxon>Mucoromycota</taxon>
        <taxon>Mortierellomycotina</taxon>
        <taxon>Mortierellomycetes</taxon>
        <taxon>Mortierellales</taxon>
        <taxon>Mortierellaceae</taxon>
        <taxon>Linnemannia</taxon>
    </lineage>
</organism>
<dbReference type="Gene3D" id="3.80.10.10">
    <property type="entry name" value="Ribonuclease Inhibitor"/>
    <property type="match status" value="1"/>
</dbReference>
<evidence type="ECO:0000313" key="2">
    <source>
        <dbReference type="Proteomes" id="UP001194696"/>
    </source>
</evidence>
<comment type="caution">
    <text evidence="1">The sequence shown here is derived from an EMBL/GenBank/DDBJ whole genome shotgun (WGS) entry which is preliminary data.</text>
</comment>